<comment type="caution">
    <text evidence="2">The sequence shown here is derived from an EMBL/GenBank/DDBJ whole genome shotgun (WGS) entry which is preliminary data.</text>
</comment>
<keyword evidence="3" id="KW-1185">Reference proteome</keyword>
<evidence type="ECO:0000313" key="2">
    <source>
        <dbReference type="EMBL" id="MCT9813296.1"/>
    </source>
</evidence>
<gene>
    <name evidence="2" type="ORF">N0K08_21915</name>
</gene>
<proteinExistence type="predicted"/>
<accession>A0ABT2PS46</accession>
<evidence type="ECO:0000256" key="1">
    <source>
        <dbReference type="SAM" id="MobiDB-lite"/>
    </source>
</evidence>
<dbReference type="Proteomes" id="UP001525968">
    <property type="component" value="Unassembled WGS sequence"/>
</dbReference>
<name>A0ABT2PS46_9BURK</name>
<organism evidence="2 3">
    <name type="scientific">Acidovorax bellezanensis</name>
    <dbReference type="NCBI Taxonomy" id="2976702"/>
    <lineage>
        <taxon>Bacteria</taxon>
        <taxon>Pseudomonadati</taxon>
        <taxon>Pseudomonadota</taxon>
        <taxon>Betaproteobacteria</taxon>
        <taxon>Burkholderiales</taxon>
        <taxon>Comamonadaceae</taxon>
        <taxon>Acidovorax</taxon>
    </lineage>
</organism>
<protein>
    <submittedName>
        <fullName evidence="2">Uncharacterized protein</fullName>
    </submittedName>
</protein>
<reference evidence="2 3" key="1">
    <citation type="submission" date="2022-09" db="EMBL/GenBank/DDBJ databases">
        <title>Draft genome of isolate Be4.</title>
        <authorList>
            <person name="Sanchez-Castro I."/>
            <person name="Martinez-Rodriguez P."/>
            <person name="Descostes M."/>
            <person name="Merroun M."/>
        </authorList>
    </citation>
    <scope>NUCLEOTIDE SEQUENCE [LARGE SCALE GENOMIC DNA]</scope>
    <source>
        <strain evidence="2 3">Be4</strain>
    </source>
</reference>
<dbReference type="EMBL" id="JAODYH010000017">
    <property type="protein sequence ID" value="MCT9813296.1"/>
    <property type="molecule type" value="Genomic_DNA"/>
</dbReference>
<feature type="compositionally biased region" description="Acidic residues" evidence="1">
    <location>
        <begin position="39"/>
        <end position="57"/>
    </location>
</feature>
<evidence type="ECO:0000313" key="3">
    <source>
        <dbReference type="Proteomes" id="UP001525968"/>
    </source>
</evidence>
<sequence>MASATATVSMTPATPATASPASQSRALANQCVRGREDGGRDDEDGSLFSEDGMELEEKEDRHYKNPFGNGAEERQNAI</sequence>
<feature type="region of interest" description="Disordered" evidence="1">
    <location>
        <begin position="1"/>
        <end position="78"/>
    </location>
</feature>
<feature type="compositionally biased region" description="Low complexity" evidence="1">
    <location>
        <begin position="1"/>
        <end position="26"/>
    </location>
</feature>